<dbReference type="EMBL" id="FNUK01000015">
    <property type="protein sequence ID" value="SEF89566.1"/>
    <property type="molecule type" value="Genomic_DNA"/>
</dbReference>
<dbReference type="Gene3D" id="3.40.50.280">
    <property type="entry name" value="Cobalamin-binding domain"/>
    <property type="match status" value="1"/>
</dbReference>
<protein>
    <submittedName>
        <fullName evidence="2">Radical SAM family uncharacterized protein</fullName>
    </submittedName>
</protein>
<accession>A0A1H5VRC5</accession>
<evidence type="ECO:0000313" key="3">
    <source>
        <dbReference type="Proteomes" id="UP000242850"/>
    </source>
</evidence>
<reference evidence="3" key="1">
    <citation type="submission" date="2016-10" db="EMBL/GenBank/DDBJ databases">
        <authorList>
            <person name="Varghese N."/>
            <person name="Submissions S."/>
        </authorList>
    </citation>
    <scope>NUCLEOTIDE SEQUENCE [LARGE SCALE GENOMIC DNA]</scope>
    <source>
        <strain evidence="3">DSM 5463</strain>
    </source>
</reference>
<dbReference type="CDD" id="cd01335">
    <property type="entry name" value="Radical_SAM"/>
    <property type="match status" value="1"/>
</dbReference>
<dbReference type="Gene3D" id="3.80.30.20">
    <property type="entry name" value="tm_1862 like domain"/>
    <property type="match status" value="1"/>
</dbReference>
<dbReference type="InterPro" id="IPR045784">
    <property type="entry name" value="Radical_SAM_N2"/>
</dbReference>
<proteinExistence type="predicted"/>
<evidence type="ECO:0000259" key="1">
    <source>
        <dbReference type="PROSITE" id="PS51918"/>
    </source>
</evidence>
<dbReference type="SFLD" id="SFLDG01082">
    <property type="entry name" value="B12-binding_domain_containing"/>
    <property type="match status" value="1"/>
</dbReference>
<feature type="domain" description="Radical SAM core" evidence="1">
    <location>
        <begin position="252"/>
        <end position="491"/>
    </location>
</feature>
<dbReference type="SFLD" id="SFLDS00029">
    <property type="entry name" value="Radical_SAM"/>
    <property type="match status" value="1"/>
</dbReference>
<dbReference type="OrthoDB" id="9806827at2"/>
<dbReference type="GO" id="GO:0051536">
    <property type="term" value="F:iron-sulfur cluster binding"/>
    <property type="evidence" value="ECO:0007669"/>
    <property type="project" value="InterPro"/>
</dbReference>
<dbReference type="SMART" id="SM00729">
    <property type="entry name" value="Elp3"/>
    <property type="match status" value="1"/>
</dbReference>
<sequence length="622" mass="71868">MVVIPEHILKKVQKPARYIGNEINACIKNPKDVKVRFAMCFPDIYEVGMSHLGIKILYHLLNEREDTYCERVFAPWIDMEEEMRKNNIPLFALETKDPIKEFDFVGFTLQYEMSYTNVLNILDLAGIPFLSKDRHDGPFIVFGGPCAFNPEPLADIADFFVIGEAEEVLMEIIDLYVKWKDSKKTRIEFLESISKIQGVYVPQFYEVEYKEDGTIKQRRPKKQGYPEVVKKRIIKDLNKSYYPDAFIVPLTEIVHDRIMLETFRGCTRGCRFCQAGMIYRPVRERTTNKLIEMAEKLVNNTGYDEISLTSLSICDYSDIQNLVMSLISRFEKEKVGLSLPSLRIDSFSVDLINEIQKVRKTGLTFAPEAGSQRMRDIINKGVTEEDLIKSVTAAFKSGWTTIKLYFMIGLPFETMEDVEGIAKLAQSVVDAYFNIPKQDRAKGLSVTISTSSFVPKPFTPFQWESQDTIEVLKEKQKFLKSKIKSKYINYNYHESYISFLEAVFSRGDRRLTPVLIKAWEKGCKFDGWQEHFKFDKWMEAFKECGIDPKFYAYRKRELDEILPWDFIDAGVSKDYLIKEYNKAKEGALTRDCRLGCTACGITKYLEGGACFNGAIFNKVSKN</sequence>
<dbReference type="AlphaFoldDB" id="A0A1H5VRC5"/>
<name>A0A1H5VRC5_9CLOT</name>
<dbReference type="Pfam" id="PF04055">
    <property type="entry name" value="Radical_SAM"/>
    <property type="match status" value="1"/>
</dbReference>
<dbReference type="GO" id="GO:0003824">
    <property type="term" value="F:catalytic activity"/>
    <property type="evidence" value="ECO:0007669"/>
    <property type="project" value="InterPro"/>
</dbReference>
<dbReference type="InterPro" id="IPR058240">
    <property type="entry name" value="rSAM_sf"/>
</dbReference>
<dbReference type="RefSeq" id="WP_103896222.1">
    <property type="nucleotide sequence ID" value="NZ_FNUK01000015.1"/>
</dbReference>
<dbReference type="PANTHER" id="PTHR42731">
    <property type="entry name" value="SLL1084 PROTEIN"/>
    <property type="match status" value="1"/>
</dbReference>
<keyword evidence="3" id="KW-1185">Reference proteome</keyword>
<dbReference type="InterPro" id="IPR006638">
    <property type="entry name" value="Elp3/MiaA/NifB-like_rSAM"/>
</dbReference>
<dbReference type="Proteomes" id="UP000242850">
    <property type="component" value="Unassembled WGS sequence"/>
</dbReference>
<dbReference type="PROSITE" id="PS51918">
    <property type="entry name" value="RADICAL_SAM"/>
    <property type="match status" value="1"/>
</dbReference>
<dbReference type="InterPro" id="IPR007197">
    <property type="entry name" value="rSAM"/>
</dbReference>
<dbReference type="InterPro" id="IPR023862">
    <property type="entry name" value="CHP03960_rSAM"/>
</dbReference>
<organism evidence="2 3">
    <name type="scientific">Caloramator fervidus</name>
    <dbReference type="NCBI Taxonomy" id="29344"/>
    <lineage>
        <taxon>Bacteria</taxon>
        <taxon>Bacillati</taxon>
        <taxon>Bacillota</taxon>
        <taxon>Clostridia</taxon>
        <taxon>Eubacteriales</taxon>
        <taxon>Clostridiaceae</taxon>
        <taxon>Caloramator</taxon>
    </lineage>
</organism>
<dbReference type="PANTHER" id="PTHR42731:SF1">
    <property type="entry name" value="RADICAL SAM DOMAIN PROTEIN"/>
    <property type="match status" value="1"/>
</dbReference>
<gene>
    <name evidence="2" type="ORF">SAMN05660865_01270</name>
</gene>
<dbReference type="InterPro" id="IPR023404">
    <property type="entry name" value="rSAM_horseshoe"/>
</dbReference>
<dbReference type="Pfam" id="PF19864">
    <property type="entry name" value="Radical_SAM_N2"/>
    <property type="match status" value="1"/>
</dbReference>
<dbReference type="SUPFAM" id="SSF102114">
    <property type="entry name" value="Radical SAM enzymes"/>
    <property type="match status" value="1"/>
</dbReference>
<dbReference type="NCBIfam" id="TIGR03960">
    <property type="entry name" value="rSAM_fuse_unch"/>
    <property type="match status" value="1"/>
</dbReference>
<evidence type="ECO:0000313" key="2">
    <source>
        <dbReference type="EMBL" id="SEF89566.1"/>
    </source>
</evidence>